<evidence type="ECO:0000256" key="1">
    <source>
        <dbReference type="SAM" id="MobiDB-lite"/>
    </source>
</evidence>
<dbReference type="Pfam" id="PF03929">
    <property type="entry name" value="PepSY_TM"/>
    <property type="match status" value="1"/>
</dbReference>
<keyword evidence="4" id="KW-1185">Reference proteome</keyword>
<gene>
    <name evidence="3" type="ORF">QB898_08845</name>
</gene>
<organism evidence="3 4">
    <name type="scientific">Ottowia cancrivicina</name>
    <dbReference type="NCBI Taxonomy" id="3040346"/>
    <lineage>
        <taxon>Bacteria</taxon>
        <taxon>Pseudomonadati</taxon>
        <taxon>Pseudomonadota</taxon>
        <taxon>Betaproteobacteria</taxon>
        <taxon>Burkholderiales</taxon>
        <taxon>Comamonadaceae</taxon>
        <taxon>Ottowia</taxon>
    </lineage>
</organism>
<sequence>MKNGFRQSMAWLHTWSGLLVGWVLFLVFAAGTAAYWRPEITFWMKPEMHAAALQASAQPATPQQQAERARQAIEWMQANAAGSPRWFIALPSARDPVSTLMWLKPNADPKGGRAVRFGEATLDASGQPHASARDTRGGDFLYRLHFDLHYLSPLTARWVVGFCAMFMLVAIISGIVTHKRIFADFFTFRPKKGQRSWLDAHNATAVLALPYHLMMTYTGLCTLMFMYMPWAPKAAYGEAGLPAYQAEAFGGRPGNAQPSGEKAPLADVAALVEQAQRRWGGLAGRVVVENPGDAAAVITIARQSDGSEMSLRPPSLRFEGASGKLLGAAGEEPGAAVHTYNVMEGLHTARFADAPLRWLFFLSGLMGCAMVATGLLLWAVKERPQHLKALKRGEKGSLLLRVVDGLNLGAIGGLLVALPAYFWANRLLPVDLPDRADAEISLFFAAWGLCLALGLARPSQRLWQALLAVAGALLALMPLLNAATGGAHWGQSIPAGLWRVAGFDAVCLLLGLGLWAAVRWLRQREAAAAAASAKASARKTASKPASETPKAAPEPPASAAALPAIAPESPATP</sequence>
<evidence type="ECO:0000313" key="4">
    <source>
        <dbReference type="Proteomes" id="UP001237156"/>
    </source>
</evidence>
<feature type="transmembrane region" description="Helical" evidence="2">
    <location>
        <begin position="12"/>
        <end position="36"/>
    </location>
</feature>
<feature type="transmembrane region" description="Helical" evidence="2">
    <location>
        <begin position="358"/>
        <end position="378"/>
    </location>
</feature>
<reference evidence="3 4" key="1">
    <citation type="submission" date="2023-04" db="EMBL/GenBank/DDBJ databases">
        <title>Ottowia paracancer sp. nov., isolated from human stomach.</title>
        <authorList>
            <person name="Song Y."/>
        </authorList>
    </citation>
    <scope>NUCLEOTIDE SEQUENCE [LARGE SCALE GENOMIC DNA]</scope>
    <source>
        <strain evidence="3 4">10c7w1</strain>
    </source>
</reference>
<feature type="compositionally biased region" description="Low complexity" evidence="1">
    <location>
        <begin position="542"/>
        <end position="573"/>
    </location>
</feature>
<dbReference type="AlphaFoldDB" id="A0AAW6RLW0"/>
<proteinExistence type="predicted"/>
<dbReference type="PANTHER" id="PTHR34219:SF4">
    <property type="entry name" value="PEPSY DOMAIN-CONTAINING PROTEIN"/>
    <property type="match status" value="1"/>
</dbReference>
<feature type="transmembrane region" description="Helical" evidence="2">
    <location>
        <begin position="436"/>
        <end position="455"/>
    </location>
</feature>
<evidence type="ECO:0000256" key="2">
    <source>
        <dbReference type="SAM" id="Phobius"/>
    </source>
</evidence>
<comment type="caution">
    <text evidence="3">The sequence shown here is derived from an EMBL/GenBank/DDBJ whole genome shotgun (WGS) entry which is preliminary data.</text>
</comment>
<keyword evidence="2" id="KW-0812">Transmembrane</keyword>
<dbReference type="Proteomes" id="UP001237156">
    <property type="component" value="Unassembled WGS sequence"/>
</dbReference>
<dbReference type="PANTHER" id="PTHR34219">
    <property type="entry name" value="IRON-REGULATED INNER MEMBRANE PROTEIN-RELATED"/>
    <property type="match status" value="1"/>
</dbReference>
<name>A0AAW6RLW0_9BURK</name>
<dbReference type="RefSeq" id="WP_279524649.1">
    <property type="nucleotide sequence ID" value="NZ_JARVII010000017.1"/>
</dbReference>
<keyword evidence="2" id="KW-1133">Transmembrane helix</keyword>
<feature type="transmembrane region" description="Helical" evidence="2">
    <location>
        <begin position="500"/>
        <end position="518"/>
    </location>
</feature>
<feature type="transmembrane region" description="Helical" evidence="2">
    <location>
        <begin position="398"/>
        <end position="424"/>
    </location>
</feature>
<feature type="transmembrane region" description="Helical" evidence="2">
    <location>
        <begin position="158"/>
        <end position="182"/>
    </location>
</feature>
<protein>
    <submittedName>
        <fullName evidence="3">PepSY-associated TM helix domain-containing protein</fullName>
    </submittedName>
</protein>
<feature type="transmembrane region" description="Helical" evidence="2">
    <location>
        <begin position="203"/>
        <end position="228"/>
    </location>
</feature>
<evidence type="ECO:0000313" key="3">
    <source>
        <dbReference type="EMBL" id="MDG9699812.1"/>
    </source>
</evidence>
<dbReference type="EMBL" id="JARVII010000017">
    <property type="protein sequence ID" value="MDG9699812.1"/>
    <property type="molecule type" value="Genomic_DNA"/>
</dbReference>
<dbReference type="InterPro" id="IPR005625">
    <property type="entry name" value="PepSY-ass_TM"/>
</dbReference>
<feature type="region of interest" description="Disordered" evidence="1">
    <location>
        <begin position="533"/>
        <end position="573"/>
    </location>
</feature>
<keyword evidence="2" id="KW-0472">Membrane</keyword>
<accession>A0AAW6RLW0</accession>
<feature type="transmembrane region" description="Helical" evidence="2">
    <location>
        <begin position="462"/>
        <end position="480"/>
    </location>
</feature>